<keyword evidence="2" id="KW-0902">Two-component regulatory system</keyword>
<dbReference type="CDD" id="cd00156">
    <property type="entry name" value="REC"/>
    <property type="match status" value="1"/>
</dbReference>
<dbReference type="InterPro" id="IPR001789">
    <property type="entry name" value="Sig_transdc_resp-reg_receiver"/>
</dbReference>
<dbReference type="AlphaFoldDB" id="A0A1F6W7S7"/>
<dbReference type="Pfam" id="PF00072">
    <property type="entry name" value="Response_reg"/>
    <property type="match status" value="1"/>
</dbReference>
<keyword evidence="1 3" id="KW-0597">Phosphoprotein</keyword>
<evidence type="ECO:0000313" key="6">
    <source>
        <dbReference type="Proteomes" id="UP000177777"/>
    </source>
</evidence>
<reference evidence="5 6" key="1">
    <citation type="journal article" date="2016" name="Nat. Commun.">
        <title>Thousands of microbial genomes shed light on interconnected biogeochemical processes in an aquifer system.</title>
        <authorList>
            <person name="Anantharaman K."/>
            <person name="Brown C.T."/>
            <person name="Hug L.A."/>
            <person name="Sharon I."/>
            <person name="Castelle C.J."/>
            <person name="Probst A.J."/>
            <person name="Thomas B.C."/>
            <person name="Singh A."/>
            <person name="Wilkins M.J."/>
            <person name="Karaoz U."/>
            <person name="Brodie E.L."/>
            <person name="Williams K.H."/>
            <person name="Hubbard S.S."/>
            <person name="Banfield J.F."/>
        </authorList>
    </citation>
    <scope>NUCLEOTIDE SEQUENCE [LARGE SCALE GENOMIC DNA]</scope>
</reference>
<evidence type="ECO:0000313" key="5">
    <source>
        <dbReference type="EMBL" id="OGI77884.1"/>
    </source>
</evidence>
<name>A0A1F6W7S7_9BACT</name>
<dbReference type="SMART" id="SM00448">
    <property type="entry name" value="REC"/>
    <property type="match status" value="1"/>
</dbReference>
<dbReference type="InterPro" id="IPR011006">
    <property type="entry name" value="CheY-like_superfamily"/>
</dbReference>
<sequence length="132" mass="14517">MKKKILIVDDDSFLLDMYALKFSQNNFEVYTASGGMEVLEKLKGGFKPDVMLMDIIMPEMDGFEMLAKINAENLSPDSVKIVLSNKSQQSDIDQGISLGVAGYIVKASSTPAEVIEQVIEILNKKNGLPEKA</sequence>
<accession>A0A1F6W7S7</accession>
<feature type="modified residue" description="4-aspartylphosphate" evidence="3">
    <location>
        <position position="54"/>
    </location>
</feature>
<dbReference type="GO" id="GO:0000160">
    <property type="term" value="P:phosphorelay signal transduction system"/>
    <property type="evidence" value="ECO:0007669"/>
    <property type="project" value="UniProtKB-KW"/>
</dbReference>
<dbReference type="Proteomes" id="UP000177777">
    <property type="component" value="Unassembled WGS sequence"/>
</dbReference>
<gene>
    <name evidence="5" type="ORF">A3D42_01455</name>
</gene>
<dbReference type="SUPFAM" id="SSF52172">
    <property type="entry name" value="CheY-like"/>
    <property type="match status" value="1"/>
</dbReference>
<evidence type="ECO:0000256" key="3">
    <source>
        <dbReference type="PROSITE-ProRule" id="PRU00169"/>
    </source>
</evidence>
<dbReference type="PROSITE" id="PS50110">
    <property type="entry name" value="RESPONSE_REGULATORY"/>
    <property type="match status" value="1"/>
</dbReference>
<dbReference type="PANTHER" id="PTHR44591">
    <property type="entry name" value="STRESS RESPONSE REGULATOR PROTEIN 1"/>
    <property type="match status" value="1"/>
</dbReference>
<dbReference type="InterPro" id="IPR050595">
    <property type="entry name" value="Bact_response_regulator"/>
</dbReference>
<proteinExistence type="predicted"/>
<comment type="caution">
    <text evidence="5">The sequence shown here is derived from an EMBL/GenBank/DDBJ whole genome shotgun (WGS) entry which is preliminary data.</text>
</comment>
<dbReference type="Gene3D" id="3.40.50.2300">
    <property type="match status" value="1"/>
</dbReference>
<protein>
    <recommendedName>
        <fullName evidence="4">Response regulatory domain-containing protein</fullName>
    </recommendedName>
</protein>
<evidence type="ECO:0000256" key="1">
    <source>
        <dbReference type="ARBA" id="ARBA00022553"/>
    </source>
</evidence>
<feature type="domain" description="Response regulatory" evidence="4">
    <location>
        <begin position="4"/>
        <end position="121"/>
    </location>
</feature>
<dbReference type="PANTHER" id="PTHR44591:SF14">
    <property type="entry name" value="PROTEIN PILG"/>
    <property type="match status" value="1"/>
</dbReference>
<organism evidence="5 6">
    <name type="scientific">Candidatus Nomurabacteria bacterium RIFCSPHIGHO2_02_FULL_41_18</name>
    <dbReference type="NCBI Taxonomy" id="1801754"/>
    <lineage>
        <taxon>Bacteria</taxon>
        <taxon>Candidatus Nomuraibacteriota</taxon>
    </lineage>
</organism>
<dbReference type="STRING" id="1801754.A3D42_01455"/>
<evidence type="ECO:0000256" key="2">
    <source>
        <dbReference type="ARBA" id="ARBA00023012"/>
    </source>
</evidence>
<evidence type="ECO:0000259" key="4">
    <source>
        <dbReference type="PROSITE" id="PS50110"/>
    </source>
</evidence>
<dbReference type="EMBL" id="MFUE01000009">
    <property type="protein sequence ID" value="OGI77884.1"/>
    <property type="molecule type" value="Genomic_DNA"/>
</dbReference>